<feature type="signal peptide" evidence="1">
    <location>
        <begin position="1"/>
        <end position="20"/>
    </location>
</feature>
<dbReference type="PANTHER" id="PTHR47381:SF3">
    <property type="entry name" value="ALPHA_BETA-HYDROLASES SUPERFAMILY PROTEIN"/>
    <property type="match status" value="1"/>
</dbReference>
<feature type="domain" description="Xaa-Pro dipeptidyl-peptidase-like" evidence="2">
    <location>
        <begin position="113"/>
        <end position="263"/>
    </location>
</feature>
<protein>
    <submittedName>
        <fullName evidence="3">Acetyl xylan esterase (AXE1)</fullName>
    </submittedName>
</protein>
<evidence type="ECO:0000313" key="4">
    <source>
        <dbReference type="Proteomes" id="UP000320176"/>
    </source>
</evidence>
<dbReference type="Gene3D" id="3.40.50.1820">
    <property type="entry name" value="alpha/beta hydrolase"/>
    <property type="match status" value="2"/>
</dbReference>
<proteinExistence type="predicted"/>
<dbReference type="OrthoDB" id="244125at2"/>
<name>A0A5C6A5X7_9BACT</name>
<evidence type="ECO:0000313" key="3">
    <source>
        <dbReference type="EMBL" id="TWT94471.1"/>
    </source>
</evidence>
<dbReference type="InterPro" id="IPR029058">
    <property type="entry name" value="AB_hydrolase_fold"/>
</dbReference>
<evidence type="ECO:0000259" key="2">
    <source>
        <dbReference type="Pfam" id="PF02129"/>
    </source>
</evidence>
<dbReference type="Pfam" id="PF02129">
    <property type="entry name" value="Peptidase_S15"/>
    <property type="match status" value="1"/>
</dbReference>
<organism evidence="3 4">
    <name type="scientific">Stieleria varia</name>
    <dbReference type="NCBI Taxonomy" id="2528005"/>
    <lineage>
        <taxon>Bacteria</taxon>
        <taxon>Pseudomonadati</taxon>
        <taxon>Planctomycetota</taxon>
        <taxon>Planctomycetia</taxon>
        <taxon>Pirellulales</taxon>
        <taxon>Pirellulaceae</taxon>
        <taxon>Stieleria</taxon>
    </lineage>
</organism>
<comment type="caution">
    <text evidence="3">The sequence shown here is derived from an EMBL/GenBank/DDBJ whole genome shotgun (WGS) entry which is preliminary data.</text>
</comment>
<keyword evidence="4" id="KW-1185">Reference proteome</keyword>
<accession>A0A5C6A5X7</accession>
<dbReference type="GO" id="GO:0016787">
    <property type="term" value="F:hydrolase activity"/>
    <property type="evidence" value="ECO:0007669"/>
    <property type="project" value="InterPro"/>
</dbReference>
<reference evidence="3 4" key="1">
    <citation type="submission" date="2019-02" db="EMBL/GenBank/DDBJ databases">
        <title>Deep-cultivation of Planctomycetes and their phenomic and genomic characterization uncovers novel biology.</title>
        <authorList>
            <person name="Wiegand S."/>
            <person name="Jogler M."/>
            <person name="Boedeker C."/>
            <person name="Pinto D."/>
            <person name="Vollmers J."/>
            <person name="Rivas-Marin E."/>
            <person name="Kohn T."/>
            <person name="Peeters S.H."/>
            <person name="Heuer A."/>
            <person name="Rast P."/>
            <person name="Oberbeckmann S."/>
            <person name="Bunk B."/>
            <person name="Jeske O."/>
            <person name="Meyerdierks A."/>
            <person name="Storesund J.E."/>
            <person name="Kallscheuer N."/>
            <person name="Luecker S."/>
            <person name="Lage O.M."/>
            <person name="Pohl T."/>
            <person name="Merkel B.J."/>
            <person name="Hornburger P."/>
            <person name="Mueller R.-W."/>
            <person name="Bruemmer F."/>
            <person name="Labrenz M."/>
            <person name="Spormann A.M."/>
            <person name="Op Den Camp H."/>
            <person name="Overmann J."/>
            <person name="Amann R."/>
            <person name="Jetten M.S.M."/>
            <person name="Mascher T."/>
            <person name="Medema M.H."/>
            <person name="Devos D.P."/>
            <person name="Kaster A.-K."/>
            <person name="Ovreas L."/>
            <person name="Rohde M."/>
            <person name="Galperin M.Y."/>
            <person name="Jogler C."/>
        </authorList>
    </citation>
    <scope>NUCLEOTIDE SEQUENCE [LARGE SCALE GENOMIC DNA]</scope>
    <source>
        <strain evidence="3 4">Pla52n</strain>
    </source>
</reference>
<dbReference type="SUPFAM" id="SSF53474">
    <property type="entry name" value="alpha/beta-Hydrolases"/>
    <property type="match status" value="1"/>
</dbReference>
<dbReference type="InterPro" id="IPR000383">
    <property type="entry name" value="Xaa-Pro-like_dom"/>
</dbReference>
<evidence type="ECO:0000256" key="1">
    <source>
        <dbReference type="SAM" id="SignalP"/>
    </source>
</evidence>
<keyword evidence="1" id="KW-0732">Signal</keyword>
<sequence length="653" mass="74323" precursor="true">MRSLLSVILVLHLTLATAHAQFNQPPANEGDRLLAEYFHNQTRQLSEKTFADIQTLDDWTSRRDEYRLQLLEMLGLSPMPEKTPLQPVVTQTQENEGVIVENIQFQSSPGLYVTANLYRPKEQTGKLPAILYVCGHGREAVDGVSLGNKTHYQHHGGWFARNGYVCLIIDTIQLGEIEGIHHGTYREKMWWWNNRGYTPAGVEAWNCVRSLDYLQSREEVDGDRIGVTGRSGGGAYSWWISAIDERIKVSVPVAGITTLKNHVVDGCVEGHCDCMYFVNTYRWDYPMVAAMVAPRPLLIENSDKDRIFPLDGVVDLHAKVRHIYRLYDAEENLGLHVTEGPHKDTQELRIGAFHWFNRFLKKQDPLIETTATPLFEKKDLKVFESLPDDQRVTTIHETFVPQAKADQAIATGDLKEAIRERSFGGWPNEPEDLTLEVVQTHPVNEAFRLIEFTSQAPYRLRICLHQRPTDEKIPLRVIVLNDAGWKQWGPMLAALFPKQFSDIEPNEALLKEFEQQTELVNHAFVMPRGIGPTAWTDDERERTHVRRRFMLLGQTLGGMQVYDLCRAVEALQHVDGLLTDGEDMQFHASGDAAIWALYAALFADGVDGLVLSDLPKSNRDAPDLLNISRFATLDQVIELARQHVDHLNVRNRR</sequence>
<gene>
    <name evidence="3" type="ORF">Pla52n_52920</name>
</gene>
<dbReference type="EMBL" id="SJPN01000007">
    <property type="protein sequence ID" value="TWT94471.1"/>
    <property type="molecule type" value="Genomic_DNA"/>
</dbReference>
<dbReference type="PANTHER" id="PTHR47381">
    <property type="entry name" value="ALPHA/BETA-HYDROLASES SUPERFAMILY PROTEIN"/>
    <property type="match status" value="1"/>
</dbReference>
<dbReference type="Proteomes" id="UP000320176">
    <property type="component" value="Unassembled WGS sequence"/>
</dbReference>
<dbReference type="RefSeq" id="WP_146522330.1">
    <property type="nucleotide sequence ID" value="NZ_CP151726.1"/>
</dbReference>
<dbReference type="AlphaFoldDB" id="A0A5C6A5X7"/>
<feature type="chain" id="PRO_5022846256" evidence="1">
    <location>
        <begin position="21"/>
        <end position="653"/>
    </location>
</feature>